<dbReference type="InterPro" id="IPR029052">
    <property type="entry name" value="Metallo-depent_PP-like"/>
</dbReference>
<keyword evidence="1" id="KW-0812">Transmembrane</keyword>
<feature type="transmembrane region" description="Helical" evidence="1">
    <location>
        <begin position="21"/>
        <end position="41"/>
    </location>
</feature>
<accession>A0ABT1SV14</accession>
<evidence type="ECO:0000256" key="1">
    <source>
        <dbReference type="SAM" id="Phobius"/>
    </source>
</evidence>
<comment type="caution">
    <text evidence="3">The sequence shown here is derived from an EMBL/GenBank/DDBJ whole genome shotgun (WGS) entry which is preliminary data.</text>
</comment>
<name>A0ABT1SV14_9FIRM</name>
<proteinExistence type="predicted"/>
<organism evidence="3 4">
    <name type="scientific">Megasphaera massiliensis</name>
    <dbReference type="NCBI Taxonomy" id="1232428"/>
    <lineage>
        <taxon>Bacteria</taxon>
        <taxon>Bacillati</taxon>
        <taxon>Bacillota</taxon>
        <taxon>Negativicutes</taxon>
        <taxon>Veillonellales</taxon>
        <taxon>Veillonellaceae</taxon>
        <taxon>Megasphaera</taxon>
    </lineage>
</organism>
<evidence type="ECO:0000313" key="3">
    <source>
        <dbReference type="EMBL" id="MCQ5343644.1"/>
    </source>
</evidence>
<sequence length="353" mass="39225">MIYNVHKFRFVSALSRGSKEAGWLISTAVVLLPTALIWIAWGFMNAVVVLLHLAAFWIMAAFFQWALQKYRKKPFQRHYAGIAAVLVTVIYLTVGFIQANHVWQTDYTVTTAKPVGSLRVALLADSHVGTTFDGEGLAAHLARIQEQKPDVVVIDGDFVDEGTSKADMVAASRALGQLHAPYGVYYVFGNHDKGRYANGQRGYDGDDLMAELQKNGVTVLQDQSVLIDHRFYLVGRQDASEEKDFGGSRASISDLTKNLDKDKYTIVLDHQPSDYDAEAAASVDLVLSGHTHGGQMIPMVQLMRWFHIGEDNVYGLERRGNTDFIVTSGISDWAMKFKTGTRSEYVIIDIQGK</sequence>
<dbReference type="InterPro" id="IPR004843">
    <property type="entry name" value="Calcineurin-like_PHP"/>
</dbReference>
<dbReference type="CDD" id="cd07385">
    <property type="entry name" value="MPP_YkuE_C"/>
    <property type="match status" value="1"/>
</dbReference>
<keyword evidence="4" id="KW-1185">Reference proteome</keyword>
<dbReference type="SUPFAM" id="SSF56300">
    <property type="entry name" value="Metallo-dependent phosphatases"/>
    <property type="match status" value="1"/>
</dbReference>
<gene>
    <name evidence="3" type="ORF">NE675_11500</name>
</gene>
<dbReference type="Proteomes" id="UP001206692">
    <property type="component" value="Unassembled WGS sequence"/>
</dbReference>
<feature type="domain" description="Calcineurin-like phosphoesterase" evidence="2">
    <location>
        <begin position="118"/>
        <end position="293"/>
    </location>
</feature>
<keyword evidence="1" id="KW-1133">Transmembrane helix</keyword>
<dbReference type="EMBL" id="JANGEW010000036">
    <property type="protein sequence ID" value="MCQ5343644.1"/>
    <property type="molecule type" value="Genomic_DNA"/>
</dbReference>
<evidence type="ECO:0000259" key="2">
    <source>
        <dbReference type="Pfam" id="PF00149"/>
    </source>
</evidence>
<dbReference type="Pfam" id="PF00149">
    <property type="entry name" value="Metallophos"/>
    <property type="match status" value="1"/>
</dbReference>
<dbReference type="PANTHER" id="PTHR31302:SF0">
    <property type="entry name" value="TRANSMEMBRANE PROTEIN WITH METALLOPHOSPHOESTERASE DOMAIN"/>
    <property type="match status" value="1"/>
</dbReference>
<dbReference type="RefSeq" id="WP_206671171.1">
    <property type="nucleotide sequence ID" value="NZ_JAJCIO010000040.1"/>
</dbReference>
<keyword evidence="1" id="KW-0472">Membrane</keyword>
<feature type="transmembrane region" description="Helical" evidence="1">
    <location>
        <begin position="47"/>
        <end position="67"/>
    </location>
</feature>
<dbReference type="PANTHER" id="PTHR31302">
    <property type="entry name" value="TRANSMEMBRANE PROTEIN WITH METALLOPHOSPHOESTERASE DOMAIN-RELATED"/>
    <property type="match status" value="1"/>
</dbReference>
<dbReference type="Gene3D" id="3.60.21.10">
    <property type="match status" value="1"/>
</dbReference>
<reference evidence="3 4" key="1">
    <citation type="submission" date="2022-06" db="EMBL/GenBank/DDBJ databases">
        <title>Isolation of gut microbiota from human fecal samples.</title>
        <authorList>
            <person name="Pamer E.G."/>
            <person name="Barat B."/>
            <person name="Waligurski E."/>
            <person name="Medina S."/>
            <person name="Paddock L."/>
            <person name="Mostad J."/>
        </authorList>
    </citation>
    <scope>NUCLEOTIDE SEQUENCE [LARGE SCALE GENOMIC DNA]</scope>
    <source>
        <strain evidence="3 4">DFI.1.1</strain>
    </source>
</reference>
<feature type="transmembrane region" description="Helical" evidence="1">
    <location>
        <begin position="79"/>
        <end position="97"/>
    </location>
</feature>
<protein>
    <submittedName>
        <fullName evidence="3">Metallophosphoesterase</fullName>
    </submittedName>
</protein>
<evidence type="ECO:0000313" key="4">
    <source>
        <dbReference type="Proteomes" id="UP001206692"/>
    </source>
</evidence>
<dbReference type="InterPro" id="IPR051158">
    <property type="entry name" value="Metallophosphoesterase_sf"/>
</dbReference>